<name>A0A812LG66_9DINO</name>
<protein>
    <submittedName>
        <fullName evidence="3">Uncharacterized protein</fullName>
    </submittedName>
</protein>
<feature type="transmembrane region" description="Helical" evidence="2">
    <location>
        <begin position="164"/>
        <end position="185"/>
    </location>
</feature>
<comment type="caution">
    <text evidence="3">The sequence shown here is derived from an EMBL/GenBank/DDBJ whole genome shotgun (WGS) entry which is preliminary data.</text>
</comment>
<dbReference type="Proteomes" id="UP000604046">
    <property type="component" value="Unassembled WGS sequence"/>
</dbReference>
<keyword evidence="1" id="KW-0175">Coiled coil</keyword>
<keyword evidence="2" id="KW-1133">Transmembrane helix</keyword>
<feature type="transmembrane region" description="Helical" evidence="2">
    <location>
        <begin position="205"/>
        <end position="224"/>
    </location>
</feature>
<feature type="transmembrane region" description="Helical" evidence="2">
    <location>
        <begin position="334"/>
        <end position="354"/>
    </location>
</feature>
<evidence type="ECO:0000313" key="4">
    <source>
        <dbReference type="Proteomes" id="UP000604046"/>
    </source>
</evidence>
<accession>A0A812LG66</accession>
<proteinExistence type="predicted"/>
<organism evidence="3 4">
    <name type="scientific">Symbiodinium natans</name>
    <dbReference type="NCBI Taxonomy" id="878477"/>
    <lineage>
        <taxon>Eukaryota</taxon>
        <taxon>Sar</taxon>
        <taxon>Alveolata</taxon>
        <taxon>Dinophyceae</taxon>
        <taxon>Suessiales</taxon>
        <taxon>Symbiodiniaceae</taxon>
        <taxon>Symbiodinium</taxon>
    </lineage>
</organism>
<dbReference type="EMBL" id="CAJNDS010000913">
    <property type="protein sequence ID" value="CAE7240556.1"/>
    <property type="molecule type" value="Genomic_DNA"/>
</dbReference>
<keyword evidence="2" id="KW-0472">Membrane</keyword>
<keyword evidence="4" id="KW-1185">Reference proteome</keyword>
<dbReference type="AlphaFoldDB" id="A0A812LG66"/>
<feature type="transmembrane region" description="Helical" evidence="2">
    <location>
        <begin position="305"/>
        <end position="328"/>
    </location>
</feature>
<gene>
    <name evidence="3" type="ORF">SNAT2548_LOCUS10789</name>
</gene>
<evidence type="ECO:0000256" key="2">
    <source>
        <dbReference type="SAM" id="Phobius"/>
    </source>
</evidence>
<evidence type="ECO:0000313" key="3">
    <source>
        <dbReference type="EMBL" id="CAE7240556.1"/>
    </source>
</evidence>
<sequence>MSKLSEHPELWQMLLRNDFSASFTHRAMLLTWMAMHQQFHPRQLYVFKRREHLLDLEIARNELQQRGEQAREQERKQRRLRALNYFLVRFGHCLFCLSLISSSTLLWLQLLEVLHTSFYIILAPFFVFEVFVLISAAITFTIYLQRSSTGWTFYWNRLQGTVRWFLLLSSPCECLMVLIFGSAVVPLTAATLQEDLKLPWPWLKYLPPFLAFWLAALTCGLSILRRRSCSSSCIGSSLFLWIPLGLFSTLLFLRLSVCPQLPPVVMLMPIMLVTGTLILFSSFLSLASFWLGWRGSRDWMEYASTTLVVILTVLLPLLSVQLALVGYLRGFLPVNWVFAPWTIWLSGLLGFTLWQSFLPLKPAAAPLDIPRYWRHQDLHSDAETLLPP</sequence>
<evidence type="ECO:0000256" key="1">
    <source>
        <dbReference type="SAM" id="Coils"/>
    </source>
</evidence>
<feature type="transmembrane region" description="Helical" evidence="2">
    <location>
        <begin position="236"/>
        <end position="255"/>
    </location>
</feature>
<dbReference type="OrthoDB" id="445198at2759"/>
<feature type="coiled-coil region" evidence="1">
    <location>
        <begin position="53"/>
        <end position="80"/>
    </location>
</feature>
<feature type="transmembrane region" description="Helical" evidence="2">
    <location>
        <begin position="267"/>
        <end position="293"/>
    </location>
</feature>
<reference evidence="3" key="1">
    <citation type="submission" date="2021-02" db="EMBL/GenBank/DDBJ databases">
        <authorList>
            <person name="Dougan E. K."/>
            <person name="Rhodes N."/>
            <person name="Thang M."/>
            <person name="Chan C."/>
        </authorList>
    </citation>
    <scope>NUCLEOTIDE SEQUENCE</scope>
</reference>
<keyword evidence="2" id="KW-0812">Transmembrane</keyword>
<feature type="transmembrane region" description="Helical" evidence="2">
    <location>
        <begin position="86"/>
        <end position="108"/>
    </location>
</feature>
<feature type="transmembrane region" description="Helical" evidence="2">
    <location>
        <begin position="120"/>
        <end position="144"/>
    </location>
</feature>